<dbReference type="EMBL" id="ML120360">
    <property type="protein sequence ID" value="RPB04061.1"/>
    <property type="molecule type" value="Genomic_DNA"/>
</dbReference>
<feature type="region of interest" description="Disordered" evidence="1">
    <location>
        <begin position="1"/>
        <end position="52"/>
    </location>
</feature>
<evidence type="ECO:0000313" key="4">
    <source>
        <dbReference type="Proteomes" id="UP000276215"/>
    </source>
</evidence>
<dbReference type="EMBL" id="ML120352">
    <property type="protein sequence ID" value="RPB05566.1"/>
    <property type="molecule type" value="Genomic_DNA"/>
</dbReference>
<reference evidence="2 4" key="1">
    <citation type="journal article" date="2018" name="Nat. Ecol. Evol.">
        <title>Pezizomycetes genomes reveal the molecular basis of ectomycorrhizal truffle lifestyle.</title>
        <authorList>
            <person name="Murat C."/>
            <person name="Payen T."/>
            <person name="Noel B."/>
            <person name="Kuo A."/>
            <person name="Morin E."/>
            <person name="Chen J."/>
            <person name="Kohler A."/>
            <person name="Krizsan K."/>
            <person name="Balestrini R."/>
            <person name="Da Silva C."/>
            <person name="Montanini B."/>
            <person name="Hainaut M."/>
            <person name="Levati E."/>
            <person name="Barry K.W."/>
            <person name="Belfiori B."/>
            <person name="Cichocki N."/>
            <person name="Clum A."/>
            <person name="Dockter R.B."/>
            <person name="Fauchery L."/>
            <person name="Guy J."/>
            <person name="Iotti M."/>
            <person name="Le Tacon F."/>
            <person name="Lindquist E.A."/>
            <person name="Lipzen A."/>
            <person name="Malagnac F."/>
            <person name="Mello A."/>
            <person name="Molinier V."/>
            <person name="Miyauchi S."/>
            <person name="Poulain J."/>
            <person name="Riccioni C."/>
            <person name="Rubini A."/>
            <person name="Sitrit Y."/>
            <person name="Splivallo R."/>
            <person name="Traeger S."/>
            <person name="Wang M."/>
            <person name="Zifcakova L."/>
            <person name="Wipf D."/>
            <person name="Zambonelli A."/>
            <person name="Paolocci F."/>
            <person name="Nowrousian M."/>
            <person name="Ottonello S."/>
            <person name="Baldrian P."/>
            <person name="Spatafora J.W."/>
            <person name="Henrissat B."/>
            <person name="Nagy L.G."/>
            <person name="Aury J.M."/>
            <person name="Wincker P."/>
            <person name="Grigoriev I.V."/>
            <person name="Bonfante P."/>
            <person name="Martin F.M."/>
        </authorList>
    </citation>
    <scope>NUCLEOTIDE SEQUENCE [LARGE SCALE GENOMIC DNA]</scope>
    <source>
        <strain evidence="2 4">120613-1</strain>
    </source>
</reference>
<gene>
    <name evidence="2" type="ORF">L873DRAFT_48328</name>
    <name evidence="3" type="ORF">L873DRAFT_515895</name>
</gene>
<name>A0A3N4K6K3_9PEZI</name>
<keyword evidence="4" id="KW-1185">Reference proteome</keyword>
<dbReference type="Proteomes" id="UP000276215">
    <property type="component" value="Unassembled WGS sequence"/>
</dbReference>
<evidence type="ECO:0000313" key="2">
    <source>
        <dbReference type="EMBL" id="RPB04061.1"/>
    </source>
</evidence>
<evidence type="ECO:0000313" key="3">
    <source>
        <dbReference type="EMBL" id="RPB05566.1"/>
    </source>
</evidence>
<protein>
    <submittedName>
        <fullName evidence="2">Uncharacterized protein</fullName>
    </submittedName>
</protein>
<evidence type="ECO:0000256" key="1">
    <source>
        <dbReference type="SAM" id="MobiDB-lite"/>
    </source>
</evidence>
<proteinExistence type="predicted"/>
<accession>A0A3N4K6K3</accession>
<organism evidence="2 4">
    <name type="scientific">Choiromyces venosus 120613-1</name>
    <dbReference type="NCBI Taxonomy" id="1336337"/>
    <lineage>
        <taxon>Eukaryota</taxon>
        <taxon>Fungi</taxon>
        <taxon>Dikarya</taxon>
        <taxon>Ascomycota</taxon>
        <taxon>Pezizomycotina</taxon>
        <taxon>Pezizomycetes</taxon>
        <taxon>Pezizales</taxon>
        <taxon>Tuberaceae</taxon>
        <taxon>Choiromyces</taxon>
    </lineage>
</organism>
<sequence>MTLPRPPPQKKQSPVDAGVLSLPMITGRHSMPWSTGHPHSPTHPVTEGRNVT</sequence>
<dbReference type="AlphaFoldDB" id="A0A3N4K6K3"/>